<proteinExistence type="predicted"/>
<dbReference type="InterPro" id="IPR050410">
    <property type="entry name" value="CCR4/nocturin_mRNA_transcr"/>
</dbReference>
<name>A0A183KLJ1_9TREM</name>
<dbReference type="InterPro" id="IPR036691">
    <property type="entry name" value="Endo/exonu/phosph_ase_sf"/>
</dbReference>
<dbReference type="Proteomes" id="UP000279833">
    <property type="component" value="Unassembled WGS sequence"/>
</dbReference>
<dbReference type="SUPFAM" id="SSF56219">
    <property type="entry name" value="DNase I-like"/>
    <property type="match status" value="1"/>
</dbReference>
<feature type="domain" description="Endonuclease/exonuclease/phosphatase" evidence="1">
    <location>
        <begin position="317"/>
        <end position="635"/>
    </location>
</feature>
<dbReference type="GO" id="GO:0005739">
    <property type="term" value="C:mitochondrion"/>
    <property type="evidence" value="ECO:0007669"/>
    <property type="project" value="TreeGrafter"/>
</dbReference>
<evidence type="ECO:0000313" key="2">
    <source>
        <dbReference type="EMBL" id="VDP60417.1"/>
    </source>
</evidence>
<reference evidence="2 3" key="2">
    <citation type="submission" date="2018-11" db="EMBL/GenBank/DDBJ databases">
        <authorList>
            <consortium name="Pathogen Informatics"/>
        </authorList>
    </citation>
    <scope>NUCLEOTIDE SEQUENCE [LARGE SCALE GENOMIC DNA]</scope>
    <source>
        <strain evidence="2">Dakar</strain>
        <strain evidence="3">Dakar, Senegal</strain>
    </source>
</reference>
<protein>
    <submittedName>
        <fullName evidence="4">Endo/exonuclease/phosphatase domain-containing protein</fullName>
    </submittedName>
</protein>
<evidence type="ECO:0000313" key="4">
    <source>
        <dbReference type="WBParaSite" id="SCUD_0001590801-mRNA-1"/>
    </source>
</evidence>
<dbReference type="Gene3D" id="3.60.10.10">
    <property type="entry name" value="Endonuclease/exonuclease/phosphatase"/>
    <property type="match status" value="1"/>
</dbReference>
<dbReference type="GO" id="GO:0000288">
    <property type="term" value="P:nuclear-transcribed mRNA catabolic process, deadenylation-dependent decay"/>
    <property type="evidence" value="ECO:0007669"/>
    <property type="project" value="TreeGrafter"/>
</dbReference>
<dbReference type="WBParaSite" id="SCUD_0001590801-mRNA-1">
    <property type="protein sequence ID" value="SCUD_0001590801-mRNA-1"/>
    <property type="gene ID" value="SCUD_0001590801"/>
</dbReference>
<accession>A0A183KLJ1</accession>
<evidence type="ECO:0000313" key="3">
    <source>
        <dbReference type="Proteomes" id="UP000279833"/>
    </source>
</evidence>
<organism evidence="4">
    <name type="scientific">Schistosoma curassoni</name>
    <dbReference type="NCBI Taxonomy" id="6186"/>
    <lineage>
        <taxon>Eukaryota</taxon>
        <taxon>Metazoa</taxon>
        <taxon>Spiralia</taxon>
        <taxon>Lophotrochozoa</taxon>
        <taxon>Platyhelminthes</taxon>
        <taxon>Trematoda</taxon>
        <taxon>Digenea</taxon>
        <taxon>Strigeidida</taxon>
        <taxon>Schistosomatoidea</taxon>
        <taxon>Schistosomatidae</taxon>
        <taxon>Schistosoma</taxon>
    </lineage>
</organism>
<dbReference type="PANTHER" id="PTHR12121:SF37">
    <property type="entry name" value="2',5'-PHOSPHODIESTERASE 12"/>
    <property type="match status" value="1"/>
</dbReference>
<dbReference type="GO" id="GO:0000175">
    <property type="term" value="F:3'-5'-RNA exonuclease activity"/>
    <property type="evidence" value="ECO:0007669"/>
    <property type="project" value="TreeGrafter"/>
</dbReference>
<dbReference type="InterPro" id="IPR005135">
    <property type="entry name" value="Endo/exonuclease/phosphatase"/>
</dbReference>
<keyword evidence="3" id="KW-1185">Reference proteome</keyword>
<dbReference type="EMBL" id="UZAK01038115">
    <property type="protein sequence ID" value="VDP60417.1"/>
    <property type="molecule type" value="Genomic_DNA"/>
</dbReference>
<gene>
    <name evidence="2" type="ORF">SCUD_LOCUS15905</name>
</gene>
<dbReference type="AlphaFoldDB" id="A0A183KLJ1"/>
<evidence type="ECO:0000259" key="1">
    <source>
        <dbReference type="Pfam" id="PF03372"/>
    </source>
</evidence>
<dbReference type="Pfam" id="PF03372">
    <property type="entry name" value="Exo_endo_phos"/>
    <property type="match status" value="1"/>
</dbReference>
<dbReference type="STRING" id="6186.A0A183KLJ1"/>
<reference evidence="4" key="1">
    <citation type="submission" date="2016-06" db="UniProtKB">
        <authorList>
            <consortium name="WormBaseParasite"/>
        </authorList>
    </citation>
    <scope>IDENTIFICATION</scope>
</reference>
<dbReference type="PANTHER" id="PTHR12121">
    <property type="entry name" value="CARBON CATABOLITE REPRESSOR PROTEIN 4"/>
    <property type="match status" value="1"/>
</dbReference>
<sequence length="652" mass="74508">MWIRVSSRYLFCRRYRKIHMQTDCSKVDSDVFSNFFPYFFIRSIANQECKKLVAELFIPYSIPASTNFEVQQDRRQRRFSFECSVHEPLSVFFTRLISSINGQYLKGRSISTNNRVYLATKANLVCKSTDGSTALTEFSNDKTLEDCFLSDSTDNNPSKPYQLLLQINFSMHDYPEKNTLLVYVVQRNPAHIIQCRLNTIPMVGCPVVPLLEGENICLTNSEFLWFVGQSKKWPDKPCHKGFLFIPTEDHVGLSIQLKVRVRDIKGMAGVPFGTNKFFDPYGQPIECKSPVLIAPNQVFHQQRYKWIENNQLDSQHLRVSDFICLQEVDRWVYDKYLLNALRSHRNMDGIFLAKRAVITDPNDPAKVKVDTEKEKGEGCAIFYRRARFELVSKCGLPSILHYASTVPFLSTMLNNFNSTTLSCSSTGHSFSEENTETHIQKSLSQCLISGIFREKSTTSQSPLLIVSNAHFYFHPSASPIRIIQARTVHYYLSKLAMDYRQSDKQVFFCLLVYIIKPIPIVFCGDINQCPGSDVYTALTQGDGCPSGEEVAYQPIFESAYVNNPPEFTNWVPGFHNVLDVILYNTDSDLKCIHVLPIDPLEKIQELLIQLINENGQIVQDSSELGLPNAYFPSDHIALVADFSWDSLEHTSE</sequence>